<evidence type="ECO:0000256" key="4">
    <source>
        <dbReference type="ARBA" id="ARBA00022832"/>
    </source>
</evidence>
<feature type="binding site" evidence="12">
    <location>
        <begin position="19"/>
        <end position="20"/>
    </location>
    <ligand>
        <name>NAD(+)</name>
        <dbReference type="ChEBI" id="CHEBI:57540"/>
    </ligand>
</feature>
<organism evidence="13 14">
    <name type="scientific">Candidatus Palibaumannia cicadellinicola</name>
    <dbReference type="NCBI Taxonomy" id="186490"/>
    <lineage>
        <taxon>Bacteria</taxon>
        <taxon>Pseudomonadati</taxon>
        <taxon>Pseudomonadota</taxon>
        <taxon>Gammaproteobacteria</taxon>
        <taxon>Candidatus Palibaumannia</taxon>
    </lineage>
</organism>
<feature type="binding site" evidence="11">
    <location>
        <position position="95"/>
    </location>
    <ligand>
        <name>substrate</name>
    </ligand>
</feature>
<evidence type="ECO:0000313" key="14">
    <source>
        <dbReference type="Proteomes" id="UP000067325"/>
    </source>
</evidence>
<keyword evidence="5 9" id="KW-0560">Oxidoreductase</keyword>
<dbReference type="EC" id="1.3.1.9" evidence="9"/>
<comment type="catalytic activity">
    <reaction evidence="9">
        <text>a 2,3-saturated acyl-[ACP] + NAD(+) = a (2E)-enoyl-[ACP] + NADH + H(+)</text>
        <dbReference type="Rhea" id="RHEA:10240"/>
        <dbReference type="Rhea" id="RHEA-COMP:9925"/>
        <dbReference type="Rhea" id="RHEA-COMP:9926"/>
        <dbReference type="ChEBI" id="CHEBI:15378"/>
        <dbReference type="ChEBI" id="CHEBI:57540"/>
        <dbReference type="ChEBI" id="CHEBI:57945"/>
        <dbReference type="ChEBI" id="CHEBI:78784"/>
        <dbReference type="ChEBI" id="CHEBI:78785"/>
        <dbReference type="EC" id="1.3.1.9"/>
    </reaction>
</comment>
<evidence type="ECO:0000256" key="11">
    <source>
        <dbReference type="PIRSR" id="PIRSR000094-2"/>
    </source>
</evidence>
<dbReference type="FunFam" id="3.40.50.720:FF:000054">
    <property type="entry name" value="Enoyl-[acyl-carrier-protein] reductase [NADH]"/>
    <property type="match status" value="1"/>
</dbReference>
<evidence type="ECO:0000256" key="2">
    <source>
        <dbReference type="ARBA" id="ARBA00009233"/>
    </source>
</evidence>
<dbReference type="InterPro" id="IPR002347">
    <property type="entry name" value="SDR_fam"/>
</dbReference>
<sequence length="260" mass="28105">MGFLTGKRILVTGIASHRSIAYGITQALYREGAELAFTYQHNKLKSRVEHFAADFNSSIVLPCDVAEDASIKALFTGLVKLWPNFDGFIHAIAYAPSNQLNGDYVSTVTREGFAISHDISAYSFVAITKACRSMLNPNSALVTLTYLGAERAIPNYNVMGLAKASLEANTRYMANAMGPQGVRVNAISAGPIRTLAASGIRNFKKMLSYYESVTPIRRLVTIKDIGNTAAFLCSDLSAGITGEVVHVDGGFHIAVMNELE</sequence>
<evidence type="ECO:0000256" key="9">
    <source>
        <dbReference type="PIRNR" id="PIRNR000094"/>
    </source>
</evidence>
<evidence type="ECO:0000256" key="1">
    <source>
        <dbReference type="ARBA" id="ARBA00005194"/>
    </source>
</evidence>
<dbReference type="OrthoDB" id="9803628at2"/>
<dbReference type="UniPathway" id="UPA00094"/>
<protein>
    <recommendedName>
        <fullName evidence="9">Enoyl-[acyl-carrier-protein] reductase [NADH]</fullName>
        <ecNumber evidence="9">1.3.1.9</ecNumber>
    </recommendedName>
</protein>
<keyword evidence="8 9" id="KW-0275">Fatty acid biosynthesis</keyword>
<gene>
    <name evidence="13" type="ORF">IM45_678</name>
</gene>
<dbReference type="AlphaFoldDB" id="A0A088NAR1"/>
<feature type="binding site" evidence="12">
    <location>
        <position position="13"/>
    </location>
    <ligand>
        <name>NAD(+)</name>
        <dbReference type="ChEBI" id="CHEBI:57540"/>
    </ligand>
</feature>
<dbReference type="RefSeq" id="WP_038498465.1">
    <property type="nucleotide sequence ID" value="NZ_CP008985.1"/>
</dbReference>
<keyword evidence="7" id="KW-0443">Lipid metabolism</keyword>
<feature type="binding site" evidence="12">
    <location>
        <begin position="192"/>
        <end position="196"/>
    </location>
    <ligand>
        <name>NAD(+)</name>
        <dbReference type="ChEBI" id="CHEBI:57540"/>
    </ligand>
</feature>
<evidence type="ECO:0000256" key="5">
    <source>
        <dbReference type="ARBA" id="ARBA00023002"/>
    </source>
</evidence>
<dbReference type="Proteomes" id="UP000067325">
    <property type="component" value="Chromosome"/>
</dbReference>
<dbReference type="NCBIfam" id="NF005938">
    <property type="entry name" value="PRK07984.1"/>
    <property type="match status" value="1"/>
</dbReference>
<dbReference type="eggNOG" id="COG0623">
    <property type="taxonomic scope" value="Bacteria"/>
</dbReference>
<feature type="active site" description="Proton acceptor" evidence="10">
    <location>
        <position position="156"/>
    </location>
</feature>
<dbReference type="SUPFAM" id="SSF51735">
    <property type="entry name" value="NAD(P)-binding Rossmann-fold domains"/>
    <property type="match status" value="1"/>
</dbReference>
<dbReference type="PIRSF" id="PIRSF000094">
    <property type="entry name" value="Enoyl-ACP_rdct"/>
    <property type="match status" value="1"/>
</dbReference>
<dbReference type="InterPro" id="IPR036291">
    <property type="entry name" value="NAD(P)-bd_dom_sf"/>
</dbReference>
<dbReference type="KEGG" id="bcib:IM45_678"/>
<comment type="pathway">
    <text evidence="1">Lipid metabolism; fatty acid biosynthesis.</text>
</comment>
<feature type="binding site" evidence="12">
    <location>
        <begin position="64"/>
        <end position="65"/>
    </location>
    <ligand>
        <name>NAD(+)</name>
        <dbReference type="ChEBI" id="CHEBI:57540"/>
    </ligand>
</feature>
<evidence type="ECO:0000256" key="10">
    <source>
        <dbReference type="PIRSR" id="PIRSR000094-1"/>
    </source>
</evidence>
<feature type="active site" description="Proton acceptor" evidence="10">
    <location>
        <position position="146"/>
    </location>
</feature>
<dbReference type="GO" id="GO:0004318">
    <property type="term" value="F:enoyl-[acyl-carrier-protein] reductase (NADH) activity"/>
    <property type="evidence" value="ECO:0007669"/>
    <property type="project" value="UniProtKB-EC"/>
</dbReference>
<accession>A0A088NAR1</accession>
<feature type="binding site" evidence="12">
    <location>
        <position position="163"/>
    </location>
    <ligand>
        <name>NAD(+)</name>
        <dbReference type="ChEBI" id="CHEBI:57540"/>
    </ligand>
</feature>
<dbReference type="GO" id="GO:0006633">
    <property type="term" value="P:fatty acid biosynthetic process"/>
    <property type="evidence" value="ECO:0007669"/>
    <property type="project" value="UniProtKB-UniPathway"/>
</dbReference>
<dbReference type="EMBL" id="CP008985">
    <property type="protein sequence ID" value="AIN47213.1"/>
    <property type="molecule type" value="Genomic_DNA"/>
</dbReference>
<feature type="binding site" evidence="12">
    <location>
        <position position="40"/>
    </location>
    <ligand>
        <name>NAD(+)</name>
        <dbReference type="ChEBI" id="CHEBI:57540"/>
    </ligand>
</feature>
<dbReference type="CDD" id="cd05372">
    <property type="entry name" value="ENR_SDR"/>
    <property type="match status" value="1"/>
</dbReference>
<proteinExistence type="inferred from homology"/>
<dbReference type="PANTHER" id="PTHR43159">
    <property type="entry name" value="ENOYL-[ACYL-CARRIER-PROTEIN] REDUCTASE"/>
    <property type="match status" value="1"/>
</dbReference>
<feature type="binding site" evidence="12">
    <location>
        <position position="92"/>
    </location>
    <ligand>
        <name>NAD(+)</name>
        <dbReference type="ChEBI" id="CHEBI:57540"/>
    </ligand>
</feature>
<evidence type="ECO:0000256" key="7">
    <source>
        <dbReference type="ARBA" id="ARBA00023098"/>
    </source>
</evidence>
<comment type="similarity">
    <text evidence="2 9">Belongs to the short-chain dehydrogenases/reductases (SDR) family. FabI subfamily.</text>
</comment>
<name>A0A088NAR1_9GAMM</name>
<evidence type="ECO:0000313" key="13">
    <source>
        <dbReference type="EMBL" id="AIN47213.1"/>
    </source>
</evidence>
<evidence type="ECO:0000256" key="8">
    <source>
        <dbReference type="ARBA" id="ARBA00023160"/>
    </source>
</evidence>
<dbReference type="Gene3D" id="3.40.50.720">
    <property type="entry name" value="NAD(P)-binding Rossmann-like Domain"/>
    <property type="match status" value="1"/>
</dbReference>
<keyword evidence="4" id="KW-0276">Fatty acid metabolism</keyword>
<keyword evidence="3 9" id="KW-0444">Lipid biosynthesis</keyword>
<dbReference type="Pfam" id="PF13561">
    <property type="entry name" value="adh_short_C2"/>
    <property type="match status" value="1"/>
</dbReference>
<dbReference type="PANTHER" id="PTHR43159:SF2">
    <property type="entry name" value="ENOYL-[ACYL-CARRIER-PROTEIN] REDUCTASE [NADH], CHLOROPLASTIC"/>
    <property type="match status" value="1"/>
</dbReference>
<evidence type="ECO:0000256" key="12">
    <source>
        <dbReference type="PIRSR" id="PIRSR000094-3"/>
    </source>
</evidence>
<reference evidence="13 14" key="1">
    <citation type="journal article" date="2014" name="MBio">
        <title>Differential genome evolution between companion symbionts in an insect-bacterial symbiosis.</title>
        <authorList>
            <person name="Bennett G.M."/>
            <person name="McCutcheon J.P."/>
            <person name="MacDonald B.R."/>
            <person name="Romanovicz D."/>
            <person name="Moran N.A."/>
        </authorList>
    </citation>
    <scope>NUCLEOTIDE SEQUENCE [LARGE SCALE GENOMIC DNA]</scope>
    <source>
        <strain evidence="13 14">BGSS</strain>
    </source>
</reference>
<keyword evidence="6 9" id="KW-0520">NAD</keyword>
<evidence type="ECO:0000256" key="3">
    <source>
        <dbReference type="ARBA" id="ARBA00022516"/>
    </source>
</evidence>
<evidence type="ECO:0000256" key="6">
    <source>
        <dbReference type="ARBA" id="ARBA00023027"/>
    </source>
</evidence>
<dbReference type="PRINTS" id="PR00081">
    <property type="entry name" value="GDHRDH"/>
</dbReference>
<dbReference type="InterPro" id="IPR014358">
    <property type="entry name" value="Enoyl-ACP_Rdtase_NADH"/>
</dbReference>